<reference evidence="1" key="1">
    <citation type="journal article" date="2018" name="Genome Biol.">
        <title>SKESA: strategic k-mer extension for scrupulous assemblies.</title>
        <authorList>
            <person name="Souvorov A."/>
            <person name="Agarwala R."/>
            <person name="Lipman D.J."/>
        </authorList>
    </citation>
    <scope>NUCLEOTIDE SEQUENCE</scope>
    <source>
        <strain evidence="1">MA.CK_00/00001968</strain>
    </source>
</reference>
<gene>
    <name evidence="1" type="ORF">G9F27_001265</name>
</gene>
<sequence>MKEKEYILSPISSFKFILPLMKRIKEDVENNEQYKKSDTHAFNQLNTYLSDFIKQESFEHRYMQALKYSYLYNIKFDKESWSKSTNDKHSLTLVEKQFEKLKRYVGRDPDYMGIFEYNTDESVKLTLAKWKYLRSLKKYKLTDKFFKNIEKEIFATEPDEQKNKKFKFR</sequence>
<evidence type="ECO:0000313" key="1">
    <source>
        <dbReference type="EMBL" id="HAF2127148.1"/>
    </source>
</evidence>
<accession>A0A743P0M5</accession>
<dbReference type="EMBL" id="DAAUQX010000008">
    <property type="protein sequence ID" value="HAF2127148.1"/>
    <property type="molecule type" value="Genomic_DNA"/>
</dbReference>
<dbReference type="AlphaFoldDB" id="A0A743P0M5"/>
<comment type="caution">
    <text evidence="1">The sequence shown here is derived from an EMBL/GenBank/DDBJ whole genome shotgun (WGS) entry which is preliminary data.</text>
</comment>
<name>A0A743P0M5_SALER</name>
<proteinExistence type="predicted"/>
<reference evidence="1" key="2">
    <citation type="submission" date="2020-02" db="EMBL/GenBank/DDBJ databases">
        <authorList>
            <consortium name="NCBI Pathogen Detection Project"/>
        </authorList>
    </citation>
    <scope>NUCLEOTIDE SEQUENCE</scope>
    <source>
        <strain evidence="1">MA.CK_00/00001968</strain>
    </source>
</reference>
<organism evidence="1">
    <name type="scientific">Salmonella enterica</name>
    <name type="common">Salmonella choleraesuis</name>
    <dbReference type="NCBI Taxonomy" id="28901"/>
    <lineage>
        <taxon>Bacteria</taxon>
        <taxon>Pseudomonadati</taxon>
        <taxon>Pseudomonadota</taxon>
        <taxon>Gammaproteobacteria</taxon>
        <taxon>Enterobacterales</taxon>
        <taxon>Enterobacteriaceae</taxon>
        <taxon>Salmonella</taxon>
    </lineage>
</organism>
<protein>
    <submittedName>
        <fullName evidence="1">Uncharacterized protein</fullName>
    </submittedName>
</protein>